<feature type="signal peptide" evidence="2">
    <location>
        <begin position="1"/>
        <end position="24"/>
    </location>
</feature>
<evidence type="ECO:0000256" key="1">
    <source>
        <dbReference type="SAM" id="Coils"/>
    </source>
</evidence>
<evidence type="ECO:0000256" key="2">
    <source>
        <dbReference type="SAM" id="SignalP"/>
    </source>
</evidence>
<dbReference type="Proteomes" id="UP000599024">
    <property type="component" value="Unassembled WGS sequence"/>
</dbReference>
<feature type="chain" id="PRO_5035152474" evidence="2">
    <location>
        <begin position="25"/>
        <end position="464"/>
    </location>
</feature>
<evidence type="ECO:0000313" key="4">
    <source>
        <dbReference type="Proteomes" id="UP000599024"/>
    </source>
</evidence>
<name>A0A8J6TCX7_9BACT</name>
<reference evidence="3 4" key="1">
    <citation type="submission" date="2020-08" db="EMBL/GenBank/DDBJ databases">
        <title>Bridging the membrane lipid divide: bacteria of the FCB group superphylum have the potential to synthesize archaeal ether lipids.</title>
        <authorList>
            <person name="Villanueva L."/>
            <person name="Von Meijenfeldt F.A.B."/>
            <person name="Westbye A.B."/>
            <person name="Yadav S."/>
            <person name="Hopmans E.C."/>
            <person name="Dutilh B.E."/>
            <person name="Sinninghe Damste J.S."/>
        </authorList>
    </citation>
    <scope>NUCLEOTIDE SEQUENCE [LARGE SCALE GENOMIC DNA]</scope>
    <source>
        <strain evidence="3">NIOZ-UU81</strain>
    </source>
</reference>
<evidence type="ECO:0000313" key="3">
    <source>
        <dbReference type="EMBL" id="MBC8209080.1"/>
    </source>
</evidence>
<organism evidence="3 4">
    <name type="scientific">Candidatus Desulfatifera sulfidica</name>
    <dbReference type="NCBI Taxonomy" id="2841691"/>
    <lineage>
        <taxon>Bacteria</taxon>
        <taxon>Pseudomonadati</taxon>
        <taxon>Thermodesulfobacteriota</taxon>
        <taxon>Desulfobulbia</taxon>
        <taxon>Desulfobulbales</taxon>
        <taxon>Desulfobulbaceae</taxon>
        <taxon>Candidatus Desulfatifera</taxon>
    </lineage>
</organism>
<gene>
    <name evidence="3" type="ORF">H8E79_07940</name>
</gene>
<protein>
    <submittedName>
        <fullName evidence="3">Uncharacterized protein</fullName>
    </submittedName>
</protein>
<accession>A0A8J6TCX7</accession>
<proteinExistence type="predicted"/>
<keyword evidence="2" id="KW-0732">Signal</keyword>
<feature type="coiled-coil region" evidence="1">
    <location>
        <begin position="323"/>
        <end position="350"/>
    </location>
</feature>
<sequence>MRRLGTLFILTCLFSALSTSQVHAQQTSGLSTSLAHLPFADYSYADTLAGANLRNQTIHSILHKKLSAQGFELKTQGDTLDYLSSQDIIHFTDFAPNNITSLQNEMSNDWSESMKDVLRTYTQEQRTDRFNKIIDAPGNQELNNETLAKLGRNLKADYVVRGRIQVTSNTSRLDWLPWHTKRLPFISDPDSHLAVGFANSEQYDYWPQKSAGVRISDNNSEPINLFGHANDNIIEWLPAPGTEATRNQITQIWMWVQEAMSGQIVWSNRALVNISSNTAFDEIKSAPLSKAAIEQAMTRLIDDFNAQAQLVPSDPGQLIASADPDLLDRIRQLEQENKGLQQQITIYNIGEKPSCWISPTGKTEYIFDATLTSKGISLQDRALPHRVQEQALLPTHAIPFNQVMNTRSFRQKTKAIFDWSVENECRFFVKVTDKTAPGEKSIYKHYMRVVGEHFYLYEPLRKTQ</sequence>
<comment type="caution">
    <text evidence="3">The sequence shown here is derived from an EMBL/GenBank/DDBJ whole genome shotgun (WGS) entry which is preliminary data.</text>
</comment>
<dbReference type="AlphaFoldDB" id="A0A8J6TCX7"/>
<dbReference type="EMBL" id="JACNLK010000076">
    <property type="protein sequence ID" value="MBC8209080.1"/>
    <property type="molecule type" value="Genomic_DNA"/>
</dbReference>
<keyword evidence="1" id="KW-0175">Coiled coil</keyword>